<feature type="compositionally biased region" description="Basic and acidic residues" evidence="1">
    <location>
        <begin position="170"/>
        <end position="188"/>
    </location>
</feature>
<feature type="compositionally biased region" description="Polar residues" evidence="1">
    <location>
        <begin position="126"/>
        <end position="137"/>
    </location>
</feature>
<evidence type="ECO:0000313" key="2">
    <source>
        <dbReference type="EMBL" id="SPJ90536.1"/>
    </source>
</evidence>
<reference evidence="2" key="1">
    <citation type="submission" date="2018-03" db="EMBL/GenBank/DDBJ databases">
        <authorList>
            <person name="Guldener U."/>
        </authorList>
    </citation>
    <scope>NUCLEOTIDE SEQUENCE</scope>
</reference>
<accession>A0AAE8MNN1</accession>
<comment type="caution">
    <text evidence="2">The sequence shown here is derived from an EMBL/GenBank/DDBJ whole genome shotgun (WGS) entry which is preliminary data.</text>
</comment>
<feature type="region of interest" description="Disordered" evidence="1">
    <location>
        <begin position="126"/>
        <end position="195"/>
    </location>
</feature>
<dbReference type="EMBL" id="ONZP01000775">
    <property type="protein sequence ID" value="SPJ90536.1"/>
    <property type="molecule type" value="Genomic_DNA"/>
</dbReference>
<gene>
    <name evidence="2" type="ORF">FTOL_13333</name>
</gene>
<name>A0AAE8MNN1_9HYPO</name>
<organism evidence="2 3">
    <name type="scientific">Fusarium torulosum</name>
    <dbReference type="NCBI Taxonomy" id="33205"/>
    <lineage>
        <taxon>Eukaryota</taxon>
        <taxon>Fungi</taxon>
        <taxon>Dikarya</taxon>
        <taxon>Ascomycota</taxon>
        <taxon>Pezizomycotina</taxon>
        <taxon>Sordariomycetes</taxon>
        <taxon>Hypocreomycetidae</taxon>
        <taxon>Hypocreales</taxon>
        <taxon>Nectriaceae</taxon>
        <taxon>Fusarium</taxon>
    </lineage>
</organism>
<keyword evidence="3" id="KW-1185">Reference proteome</keyword>
<proteinExistence type="predicted"/>
<protein>
    <submittedName>
        <fullName evidence="2">Uncharacterized protein</fullName>
    </submittedName>
</protein>
<dbReference type="Proteomes" id="UP001187734">
    <property type="component" value="Unassembled WGS sequence"/>
</dbReference>
<evidence type="ECO:0000256" key="1">
    <source>
        <dbReference type="SAM" id="MobiDB-lite"/>
    </source>
</evidence>
<dbReference type="AlphaFoldDB" id="A0AAE8MNN1"/>
<evidence type="ECO:0000313" key="3">
    <source>
        <dbReference type="Proteomes" id="UP001187734"/>
    </source>
</evidence>
<feature type="region of interest" description="Disordered" evidence="1">
    <location>
        <begin position="40"/>
        <end position="62"/>
    </location>
</feature>
<sequence>MASSTTSPPAAPNPFDLGIHTPDNLNRGARAALLQNSPAIANGPVGVSPGPGRTAQTPSSPLNAATTATATEEAELTNTSSIFELRPVSIIESANDLARERVEEYNAKLMVFQAFCAKFEEAAQQFTTGPQRRSSPATEPHPSRRTAALLPPCRLLPVAGRPTNNNNADKMIHLIARGDQRPSPHPEKTSVSSSV</sequence>
<feature type="region of interest" description="Disordered" evidence="1">
    <location>
        <begin position="1"/>
        <end position="23"/>
    </location>
</feature>